<dbReference type="SUPFAM" id="SSF53474">
    <property type="entry name" value="alpha/beta-Hydrolases"/>
    <property type="match status" value="1"/>
</dbReference>
<feature type="domain" description="Dienelactone hydrolase" evidence="1">
    <location>
        <begin position="30"/>
        <end position="262"/>
    </location>
</feature>
<name>A0ABX8VJV0_9MYCO</name>
<evidence type="ECO:0000313" key="2">
    <source>
        <dbReference type="EMBL" id="QYL18084.1"/>
    </source>
</evidence>
<gene>
    <name evidence="2" type="ORF">K0O64_05970</name>
</gene>
<proteinExistence type="predicted"/>
<evidence type="ECO:0000313" key="3">
    <source>
        <dbReference type="Proteomes" id="UP000825367"/>
    </source>
</evidence>
<dbReference type="Proteomes" id="UP000825367">
    <property type="component" value="Chromosome"/>
</dbReference>
<dbReference type="RefSeq" id="WP_096310342.1">
    <property type="nucleotide sequence ID" value="NZ_BAAAVX010000003.1"/>
</dbReference>
<dbReference type="Pfam" id="PF01738">
    <property type="entry name" value="DLH"/>
    <property type="match status" value="1"/>
</dbReference>
<sequence length="265" mass="28166">MPGPEADLTGWVKEPFTAAGFTHDVYRKGEGPGVVLIPEIPGIHPGGLALGNYLVDNGFTVAMPSLFGTPGAPARGPMMVPTLARACVTKEFAAFATNKDRPVSHYLRALARDLKSKTGSKGVGVIGQCFSGGFALAAAVDDSVLASVLSQPSVPIGLTLKHKRDPGMSEGELQVIEKRAAEEGLCALGLRFSEDPMAPAERFKTLKDRLGDAFEVIEIDSSKGNTGGFGRIAHSVLALEVREQDGHPAYEARKRVVQFLKERLT</sequence>
<dbReference type="InterPro" id="IPR029058">
    <property type="entry name" value="AB_hydrolase_fold"/>
</dbReference>
<evidence type="ECO:0000259" key="1">
    <source>
        <dbReference type="Pfam" id="PF01738"/>
    </source>
</evidence>
<keyword evidence="3" id="KW-1185">Reference proteome</keyword>
<dbReference type="EMBL" id="CP080333">
    <property type="protein sequence ID" value="QYL18084.1"/>
    <property type="molecule type" value="Genomic_DNA"/>
</dbReference>
<dbReference type="InterPro" id="IPR002925">
    <property type="entry name" value="Dienelactn_hydro"/>
</dbReference>
<reference evidence="2 3" key="1">
    <citation type="submission" date="2021-07" db="EMBL/GenBank/DDBJ databases">
        <title>Whole genome sequencing of non-tuberculosis mycobacteria type-strains.</title>
        <authorList>
            <person name="Igarashi Y."/>
            <person name="Osugi A."/>
            <person name="Mitarai S."/>
        </authorList>
    </citation>
    <scope>NUCLEOTIDE SEQUENCE [LARGE SCALE GENOMIC DNA]</scope>
    <source>
        <strain evidence="2 3">JCM 16370</strain>
    </source>
</reference>
<dbReference type="GO" id="GO:0016787">
    <property type="term" value="F:hydrolase activity"/>
    <property type="evidence" value="ECO:0007669"/>
    <property type="project" value="UniProtKB-KW"/>
</dbReference>
<accession>A0ABX8VJV0</accession>
<protein>
    <submittedName>
        <fullName evidence="2">Dienelactone hydrolase family protein</fullName>
    </submittedName>
</protein>
<dbReference type="Gene3D" id="3.40.50.1820">
    <property type="entry name" value="alpha/beta hydrolase"/>
    <property type="match status" value="1"/>
</dbReference>
<keyword evidence="2" id="KW-0378">Hydrolase</keyword>
<organism evidence="2 3">
    <name type="scientific">Mycolicibacterium pallens</name>
    <dbReference type="NCBI Taxonomy" id="370524"/>
    <lineage>
        <taxon>Bacteria</taxon>
        <taxon>Bacillati</taxon>
        <taxon>Actinomycetota</taxon>
        <taxon>Actinomycetes</taxon>
        <taxon>Mycobacteriales</taxon>
        <taxon>Mycobacteriaceae</taxon>
        <taxon>Mycolicibacterium</taxon>
    </lineage>
</organism>